<evidence type="ECO:0008006" key="4">
    <source>
        <dbReference type="Google" id="ProtNLM"/>
    </source>
</evidence>
<feature type="transmembrane region" description="Helical" evidence="1">
    <location>
        <begin position="12"/>
        <end position="38"/>
    </location>
</feature>
<comment type="caution">
    <text evidence="2">The sequence shown here is derived from an EMBL/GenBank/DDBJ whole genome shotgun (WGS) entry which is preliminary data.</text>
</comment>
<name>A0AA88RR40_9ASTE</name>
<keyword evidence="3" id="KW-1185">Reference proteome</keyword>
<sequence>MVMVQLKKLMQWLPLTIFGPKSLRLLFPITFVTFLYIICTSNQFVDGCSWVALNLRAYDFSSHEIFAEENPD</sequence>
<evidence type="ECO:0000313" key="3">
    <source>
        <dbReference type="Proteomes" id="UP001187471"/>
    </source>
</evidence>
<dbReference type="AlphaFoldDB" id="A0AA88RR40"/>
<reference evidence="2" key="1">
    <citation type="submission" date="2022-12" db="EMBL/GenBank/DDBJ databases">
        <title>Draft genome assemblies for two species of Escallonia (Escalloniales).</title>
        <authorList>
            <person name="Chanderbali A."/>
            <person name="Dervinis C."/>
            <person name="Anghel I."/>
            <person name="Soltis D."/>
            <person name="Soltis P."/>
            <person name="Zapata F."/>
        </authorList>
    </citation>
    <scope>NUCLEOTIDE SEQUENCE</scope>
    <source>
        <strain evidence="2">UCBG92.1500</strain>
        <tissue evidence="2">Leaf</tissue>
    </source>
</reference>
<gene>
    <name evidence="2" type="ORF">RJ640_012746</name>
</gene>
<dbReference type="EMBL" id="JAVXUO010000187">
    <property type="protein sequence ID" value="KAK2994579.1"/>
    <property type="molecule type" value="Genomic_DNA"/>
</dbReference>
<evidence type="ECO:0000256" key="1">
    <source>
        <dbReference type="SAM" id="Phobius"/>
    </source>
</evidence>
<keyword evidence="1" id="KW-1133">Transmembrane helix</keyword>
<proteinExistence type="predicted"/>
<accession>A0AA88RR40</accession>
<organism evidence="2 3">
    <name type="scientific">Escallonia rubra</name>
    <dbReference type="NCBI Taxonomy" id="112253"/>
    <lineage>
        <taxon>Eukaryota</taxon>
        <taxon>Viridiplantae</taxon>
        <taxon>Streptophyta</taxon>
        <taxon>Embryophyta</taxon>
        <taxon>Tracheophyta</taxon>
        <taxon>Spermatophyta</taxon>
        <taxon>Magnoliopsida</taxon>
        <taxon>eudicotyledons</taxon>
        <taxon>Gunneridae</taxon>
        <taxon>Pentapetalae</taxon>
        <taxon>asterids</taxon>
        <taxon>campanulids</taxon>
        <taxon>Escalloniales</taxon>
        <taxon>Escalloniaceae</taxon>
        <taxon>Escallonia</taxon>
    </lineage>
</organism>
<evidence type="ECO:0000313" key="2">
    <source>
        <dbReference type="EMBL" id="KAK2994579.1"/>
    </source>
</evidence>
<keyword evidence="1" id="KW-0812">Transmembrane</keyword>
<keyword evidence="1" id="KW-0472">Membrane</keyword>
<dbReference type="Proteomes" id="UP001187471">
    <property type="component" value="Unassembled WGS sequence"/>
</dbReference>
<protein>
    <recommendedName>
        <fullName evidence="4">Transmembrane protein</fullName>
    </recommendedName>
</protein>